<dbReference type="Proteomes" id="UP001138802">
    <property type="component" value="Unassembled WGS sequence"/>
</dbReference>
<dbReference type="NCBIfam" id="TIGR00379">
    <property type="entry name" value="cobB"/>
    <property type="match status" value="1"/>
</dbReference>
<dbReference type="InterPro" id="IPR004484">
    <property type="entry name" value="CbiA/CobB_synth"/>
</dbReference>
<dbReference type="PROSITE" id="PS51274">
    <property type="entry name" value="GATASE_COBBQ"/>
    <property type="match status" value="1"/>
</dbReference>
<feature type="domain" description="CobB/CobQ-like glutamine amidotransferase" evidence="11">
    <location>
        <begin position="250"/>
        <end position="441"/>
    </location>
</feature>
<dbReference type="Gene3D" id="3.40.50.300">
    <property type="entry name" value="P-loop containing nucleotide triphosphate hydrolases"/>
    <property type="match status" value="2"/>
</dbReference>
<comment type="similarity">
    <text evidence="2">Belongs to the CobB/CobQ family. CobQ subfamily.</text>
</comment>
<dbReference type="InterPro" id="IPR002586">
    <property type="entry name" value="CobQ/CobB/MinD/ParA_Nub-bd_dom"/>
</dbReference>
<dbReference type="EC" id="6.3.5.11" evidence="9"/>
<keyword evidence="8 9" id="KW-0315">Glutamine amidotransferase</keyword>
<dbReference type="Pfam" id="PF07685">
    <property type="entry name" value="GATase_3"/>
    <property type="match status" value="1"/>
</dbReference>
<evidence type="ECO:0000313" key="12">
    <source>
        <dbReference type="EMBL" id="MBK1644118.1"/>
    </source>
</evidence>
<keyword evidence="13" id="KW-1185">Reference proteome</keyword>
<dbReference type="InterPro" id="IPR029062">
    <property type="entry name" value="Class_I_gatase-like"/>
</dbReference>
<comment type="catalytic activity">
    <reaction evidence="9">
        <text>cob(II)yrinate + 2 L-glutamine + 2 ATP + 2 H2O = cob(II)yrinate a,c diamide + 2 L-glutamate + 2 ADP + 2 phosphate + 2 H(+)</text>
        <dbReference type="Rhea" id="RHEA:26289"/>
        <dbReference type="ChEBI" id="CHEBI:15377"/>
        <dbReference type="ChEBI" id="CHEBI:15378"/>
        <dbReference type="ChEBI" id="CHEBI:29985"/>
        <dbReference type="ChEBI" id="CHEBI:30616"/>
        <dbReference type="ChEBI" id="CHEBI:43474"/>
        <dbReference type="ChEBI" id="CHEBI:58359"/>
        <dbReference type="ChEBI" id="CHEBI:58537"/>
        <dbReference type="ChEBI" id="CHEBI:58894"/>
        <dbReference type="ChEBI" id="CHEBI:456216"/>
        <dbReference type="EC" id="6.3.5.11"/>
    </reaction>
</comment>
<dbReference type="PANTHER" id="PTHR43873:SF1">
    <property type="entry name" value="COBYRINATE A,C-DIAMIDE SYNTHASE"/>
    <property type="match status" value="1"/>
</dbReference>
<keyword evidence="6 9" id="KW-0067">ATP-binding</keyword>
<dbReference type="InterPro" id="IPR027417">
    <property type="entry name" value="P-loop_NTPase"/>
</dbReference>
<feature type="site" description="Increases nucleophilicity of active site Cys" evidence="9">
    <location>
        <position position="440"/>
    </location>
</feature>
<dbReference type="CDD" id="cd03130">
    <property type="entry name" value="GATase1_CobB"/>
    <property type="match status" value="1"/>
</dbReference>
<protein>
    <recommendedName>
        <fullName evidence="9">Cobyrinate a,c-diamide synthase</fullName>
        <ecNumber evidence="9">6.3.5.11</ecNumber>
    </recommendedName>
    <alternativeName>
        <fullName evidence="9">Cobyrinic acid a,c-diamide synthetase</fullName>
    </alternativeName>
</protein>
<dbReference type="GO" id="GO:0042242">
    <property type="term" value="F:cobyrinic acid a,c-diamide synthase activity"/>
    <property type="evidence" value="ECO:0007669"/>
    <property type="project" value="UniProtKB-UniRule"/>
</dbReference>
<comment type="function">
    <text evidence="9">Catalyzes the ATP-dependent amidation of the two carboxylate groups at positions a and c of cobyrinate, using either L-glutamine or ammonia as the nitrogen source.</text>
</comment>
<feature type="domain" description="CobQ/CobB/MinD/ParA nucleotide binding" evidence="10">
    <location>
        <begin position="10"/>
        <end position="188"/>
    </location>
</feature>
<reference evidence="12 13" key="1">
    <citation type="journal article" date="2020" name="Microorganisms">
        <title>Osmotic Adaptation and Compatible Solute Biosynthesis of Phototrophic Bacteria as Revealed from Genome Analyses.</title>
        <authorList>
            <person name="Imhoff J.F."/>
            <person name="Rahn T."/>
            <person name="Kunzel S."/>
            <person name="Keller A."/>
            <person name="Neulinger S.C."/>
        </authorList>
    </citation>
    <scope>NUCLEOTIDE SEQUENCE [LARGE SCALE GENOMIC DNA]</scope>
    <source>
        <strain evidence="12 13">DSM 21303</strain>
    </source>
</reference>
<evidence type="ECO:0000256" key="1">
    <source>
        <dbReference type="ARBA" id="ARBA00001946"/>
    </source>
</evidence>
<accession>A0A9X1B8C6</accession>
<keyword evidence="7 9" id="KW-0460">Magnesium</keyword>
<dbReference type="EMBL" id="NRSD01000004">
    <property type="protein sequence ID" value="MBK1644118.1"/>
    <property type="molecule type" value="Genomic_DNA"/>
</dbReference>
<evidence type="ECO:0000259" key="11">
    <source>
        <dbReference type="Pfam" id="PF07685"/>
    </source>
</evidence>
<feature type="active site" description="Nucleophile" evidence="9">
    <location>
        <position position="331"/>
    </location>
</feature>
<dbReference type="NCBIfam" id="NF002204">
    <property type="entry name" value="PRK01077.1"/>
    <property type="match status" value="1"/>
</dbReference>
<keyword evidence="3 9" id="KW-0169">Cobalamin biosynthesis</keyword>
<dbReference type="CDD" id="cd05388">
    <property type="entry name" value="CobB_N"/>
    <property type="match status" value="1"/>
</dbReference>
<evidence type="ECO:0000256" key="5">
    <source>
        <dbReference type="ARBA" id="ARBA00022741"/>
    </source>
</evidence>
<organism evidence="12 13">
    <name type="scientific">Thiocapsa imhoffii</name>
    <dbReference type="NCBI Taxonomy" id="382777"/>
    <lineage>
        <taxon>Bacteria</taxon>
        <taxon>Pseudomonadati</taxon>
        <taxon>Pseudomonadota</taxon>
        <taxon>Gammaproteobacteria</taxon>
        <taxon>Chromatiales</taxon>
        <taxon>Chromatiaceae</taxon>
        <taxon>Thiocapsa</taxon>
    </lineage>
</organism>
<dbReference type="Gene3D" id="3.40.50.880">
    <property type="match status" value="1"/>
</dbReference>
<keyword evidence="4 9" id="KW-0436">Ligase</keyword>
<evidence type="ECO:0000256" key="8">
    <source>
        <dbReference type="ARBA" id="ARBA00022962"/>
    </source>
</evidence>
<dbReference type="GO" id="GO:0005524">
    <property type="term" value="F:ATP binding"/>
    <property type="evidence" value="ECO:0007669"/>
    <property type="project" value="UniProtKB-UniRule"/>
</dbReference>
<evidence type="ECO:0000256" key="7">
    <source>
        <dbReference type="ARBA" id="ARBA00022842"/>
    </source>
</evidence>
<keyword evidence="5 9" id="KW-0547">Nucleotide-binding</keyword>
<gene>
    <name evidence="9" type="primary">cbiA</name>
    <name evidence="12" type="ORF">CKO25_05520</name>
</gene>
<comment type="caution">
    <text evidence="12">The sequence shown here is derived from an EMBL/GenBank/DDBJ whole genome shotgun (WGS) entry which is preliminary data.</text>
</comment>
<comment type="similarity">
    <text evidence="9">Belongs to the CobB/CbiA family.</text>
</comment>
<evidence type="ECO:0000256" key="3">
    <source>
        <dbReference type="ARBA" id="ARBA00022573"/>
    </source>
</evidence>
<evidence type="ECO:0000313" key="13">
    <source>
        <dbReference type="Proteomes" id="UP001138802"/>
    </source>
</evidence>
<evidence type="ECO:0000256" key="9">
    <source>
        <dbReference type="HAMAP-Rule" id="MF_00027"/>
    </source>
</evidence>
<name>A0A9X1B8C6_9GAMM</name>
<proteinExistence type="inferred from homology"/>
<dbReference type="GO" id="GO:0009236">
    <property type="term" value="P:cobalamin biosynthetic process"/>
    <property type="evidence" value="ECO:0007669"/>
    <property type="project" value="UniProtKB-UniRule"/>
</dbReference>
<evidence type="ECO:0000256" key="2">
    <source>
        <dbReference type="ARBA" id="ARBA00006205"/>
    </source>
</evidence>
<dbReference type="PANTHER" id="PTHR43873">
    <property type="entry name" value="COBYRINATE A,C-DIAMIDE SYNTHASE"/>
    <property type="match status" value="1"/>
</dbReference>
<dbReference type="Pfam" id="PF01656">
    <property type="entry name" value="CbiA"/>
    <property type="match status" value="1"/>
</dbReference>
<dbReference type="HAMAP" id="MF_00027">
    <property type="entry name" value="CobB_CbiA"/>
    <property type="match status" value="1"/>
</dbReference>
<dbReference type="SUPFAM" id="SSF52317">
    <property type="entry name" value="Class I glutamine amidotransferase-like"/>
    <property type="match status" value="1"/>
</dbReference>
<evidence type="ECO:0000259" key="10">
    <source>
        <dbReference type="Pfam" id="PF01656"/>
    </source>
</evidence>
<comment type="domain">
    <text evidence="9">Comprises of two domains. The C-terminal domain contains the binding site for glutamine and catalyzes the hydrolysis of this substrate to glutamate and ammonia. The N-terminal domain is anticipated to bind ATP and cobyrinate and catalyzes the ultimate synthesis of the diamide product. The ammonia produced via the glutaminase domain is probably translocated to the adjacent domain via a molecular tunnel, where it reacts with an activated intermediate.</text>
</comment>
<dbReference type="RefSeq" id="WP_200386920.1">
    <property type="nucleotide sequence ID" value="NZ_NRSD01000004.1"/>
</dbReference>
<comment type="miscellaneous">
    <text evidence="9">The a and c carboxylates of cobyrinate are activated for nucleophilic attack via formation of a phosphorylated intermediate by ATP. CbiA catalyzes first the amidation of the c-carboxylate, and then that of the a-carboxylate.</text>
</comment>
<sequence length="463" mass="51260">MSHLYISATQKSSGKTTLSLGLARAWRNRGFRVQPFKKGPDYIDPLWLTQAASRSCFNLDFHTMADAEITEAFGRELASSDIGLIEGNVGLFDSLDPAGRHSNAELAKLLHSPVVLVINCHGMGRGIVPLLLGFRAFDPALNLAGVILNKTGGARHAGNLIAALEYHSDIPVLGVLHRDDELEITERHLGLMPSTELDASEEWIERIAVRVAEQVDLDRLVSIAEQAPRPPVAHAIHAPARHWSGPLVRLGIARDAAFGFYYPDDLRALEQAGAELVEFSPLSDHELPELDALFIGGGFPECRMAELEANRSMREHVREVVAQGLPVYAECGGLMYLCEGIRWHGERREMVGVLHADVQMHPRPQGRGYVRLRERDEFPWPRSAATVAYSREIQAHEFHHSAIVSPDPAWHFGYDVVRGVGIDGAHDGIIQGNLLACYSHLRHVGGSPWTDRFVEQIRRGLET</sequence>
<comment type="cofactor">
    <cofactor evidence="1 9">
        <name>Mg(2+)</name>
        <dbReference type="ChEBI" id="CHEBI:18420"/>
    </cofactor>
</comment>
<comment type="pathway">
    <text evidence="9">Cofactor biosynthesis; adenosylcobalamin biosynthesis; cob(II)yrinate a,c-diamide from sirohydrochlorin (anaerobic route): step 10/10.</text>
</comment>
<dbReference type="InterPro" id="IPR011698">
    <property type="entry name" value="GATase_3"/>
</dbReference>
<evidence type="ECO:0000256" key="4">
    <source>
        <dbReference type="ARBA" id="ARBA00022598"/>
    </source>
</evidence>
<dbReference type="SUPFAM" id="SSF52540">
    <property type="entry name" value="P-loop containing nucleoside triphosphate hydrolases"/>
    <property type="match status" value="1"/>
</dbReference>
<evidence type="ECO:0000256" key="6">
    <source>
        <dbReference type="ARBA" id="ARBA00022840"/>
    </source>
</evidence>
<dbReference type="AlphaFoldDB" id="A0A9X1B8C6"/>